<sequence>MESSSPNTSNSKSSLISHEEDANIISFRRRNKILILSLLFLIILLTLTLSALIIRLVRPNYSSSHDQPHVNQALRAFCFDVPACFSAVRPLISHKLVTDPNQIFGLSLQAAADDLQRLIGSSAFNNCSESLRHGLDQIRRPLAAIEADPFVQTRTDEQRAEMAKRIAAAEEDVDTCLDDLGKIGAAAAELVRVKVYLSGAGDFLIDYALRMVERLLVLEEYNDDRWRRIIMNDYVYLGVFQWVFVIGLFCSLFRVNSRPKF</sequence>
<feature type="transmembrane region" description="Helical" evidence="1">
    <location>
        <begin position="33"/>
        <end position="54"/>
    </location>
</feature>
<name>A0ABD1IC53_SALDI</name>
<reference evidence="2 3" key="1">
    <citation type="submission" date="2024-06" db="EMBL/GenBank/DDBJ databases">
        <title>A chromosome level genome sequence of Diviner's sage (Salvia divinorum).</title>
        <authorList>
            <person name="Ford S.A."/>
            <person name="Ro D.-K."/>
            <person name="Ness R.W."/>
            <person name="Phillips M.A."/>
        </authorList>
    </citation>
    <scope>NUCLEOTIDE SEQUENCE [LARGE SCALE GENOMIC DNA]</scope>
    <source>
        <strain evidence="2">SAF-2024a</strain>
        <tissue evidence="2">Leaf</tissue>
    </source>
</reference>
<evidence type="ECO:0000313" key="3">
    <source>
        <dbReference type="Proteomes" id="UP001567538"/>
    </source>
</evidence>
<gene>
    <name evidence="2" type="ORF">AAHA92_01921</name>
</gene>
<dbReference type="EMBL" id="JBEAFC010000002">
    <property type="protein sequence ID" value="KAL1566293.1"/>
    <property type="molecule type" value="Genomic_DNA"/>
</dbReference>
<proteinExistence type="predicted"/>
<protein>
    <recommendedName>
        <fullName evidence="4">Pectinesterase inhibitor domain-containing protein</fullName>
    </recommendedName>
</protein>
<keyword evidence="1" id="KW-0472">Membrane</keyword>
<evidence type="ECO:0008006" key="4">
    <source>
        <dbReference type="Google" id="ProtNLM"/>
    </source>
</evidence>
<keyword evidence="1" id="KW-0812">Transmembrane</keyword>
<comment type="caution">
    <text evidence="2">The sequence shown here is derived from an EMBL/GenBank/DDBJ whole genome shotgun (WGS) entry which is preliminary data.</text>
</comment>
<keyword evidence="1" id="KW-1133">Transmembrane helix</keyword>
<keyword evidence="3" id="KW-1185">Reference proteome</keyword>
<accession>A0ABD1IC53</accession>
<feature type="transmembrane region" description="Helical" evidence="1">
    <location>
        <begin position="234"/>
        <end position="255"/>
    </location>
</feature>
<evidence type="ECO:0000313" key="2">
    <source>
        <dbReference type="EMBL" id="KAL1566293.1"/>
    </source>
</evidence>
<dbReference type="AlphaFoldDB" id="A0ABD1IC53"/>
<evidence type="ECO:0000256" key="1">
    <source>
        <dbReference type="SAM" id="Phobius"/>
    </source>
</evidence>
<dbReference type="Proteomes" id="UP001567538">
    <property type="component" value="Unassembled WGS sequence"/>
</dbReference>
<organism evidence="2 3">
    <name type="scientific">Salvia divinorum</name>
    <name type="common">Maria pastora</name>
    <name type="synonym">Diviner's sage</name>
    <dbReference type="NCBI Taxonomy" id="28513"/>
    <lineage>
        <taxon>Eukaryota</taxon>
        <taxon>Viridiplantae</taxon>
        <taxon>Streptophyta</taxon>
        <taxon>Embryophyta</taxon>
        <taxon>Tracheophyta</taxon>
        <taxon>Spermatophyta</taxon>
        <taxon>Magnoliopsida</taxon>
        <taxon>eudicotyledons</taxon>
        <taxon>Gunneridae</taxon>
        <taxon>Pentapetalae</taxon>
        <taxon>asterids</taxon>
        <taxon>lamiids</taxon>
        <taxon>Lamiales</taxon>
        <taxon>Lamiaceae</taxon>
        <taxon>Nepetoideae</taxon>
        <taxon>Mentheae</taxon>
        <taxon>Salviinae</taxon>
        <taxon>Salvia</taxon>
        <taxon>Salvia subgen. Calosphace</taxon>
    </lineage>
</organism>